<reference evidence="1" key="1">
    <citation type="submission" date="2023-11" db="EMBL/GenBank/DDBJ databases">
        <authorList>
            <person name="Poullet M."/>
        </authorList>
    </citation>
    <scope>NUCLEOTIDE SEQUENCE</scope>
    <source>
        <strain evidence="1">E1834</strain>
    </source>
</reference>
<dbReference type="Proteomes" id="UP001497535">
    <property type="component" value="Unassembled WGS sequence"/>
</dbReference>
<dbReference type="EMBL" id="CAVMJV010000004">
    <property type="protein sequence ID" value="CAK5023384.1"/>
    <property type="molecule type" value="Genomic_DNA"/>
</dbReference>
<comment type="caution">
    <text evidence="1">The sequence shown here is derived from an EMBL/GenBank/DDBJ whole genome shotgun (WGS) entry which is preliminary data.</text>
</comment>
<accession>A0ACB0XY24</accession>
<gene>
    <name evidence="1" type="ORF">MENTE1834_LOCUS5179</name>
</gene>
<evidence type="ECO:0000313" key="1">
    <source>
        <dbReference type="EMBL" id="CAK5023384.1"/>
    </source>
</evidence>
<name>A0ACB0XY24_MELEN</name>
<evidence type="ECO:0000313" key="2">
    <source>
        <dbReference type="Proteomes" id="UP001497535"/>
    </source>
</evidence>
<sequence length="191" mass="22904">MSIKIKYFLNKIIFFFFLFFNFVKNSKYNNQEYLVSEKENNFCENNWEYWPERHLCIKIFNEKIGWNVAEINCLYNQGHQISVKNIKENKYLENIARRVGGLIWLGAAQFGHLNNYMWTDGTPFYFTFWQNGIQPLFNPGKKCIKMNSLTGEWIQSCCRVAAPFVCQKPAIKIDKKHLLRNEEKKEEFIQR</sequence>
<protein>
    <submittedName>
        <fullName evidence="1">Uncharacterized protein</fullName>
    </submittedName>
</protein>
<keyword evidence="2" id="KW-1185">Reference proteome</keyword>
<organism evidence="1 2">
    <name type="scientific">Meloidogyne enterolobii</name>
    <name type="common">Root-knot nematode worm</name>
    <name type="synonym">Meloidogyne mayaguensis</name>
    <dbReference type="NCBI Taxonomy" id="390850"/>
    <lineage>
        <taxon>Eukaryota</taxon>
        <taxon>Metazoa</taxon>
        <taxon>Ecdysozoa</taxon>
        <taxon>Nematoda</taxon>
        <taxon>Chromadorea</taxon>
        <taxon>Rhabditida</taxon>
        <taxon>Tylenchina</taxon>
        <taxon>Tylenchomorpha</taxon>
        <taxon>Tylenchoidea</taxon>
        <taxon>Meloidogynidae</taxon>
        <taxon>Meloidogyninae</taxon>
        <taxon>Meloidogyne</taxon>
    </lineage>
</organism>
<proteinExistence type="predicted"/>